<keyword evidence="4" id="KW-1185">Reference proteome</keyword>
<dbReference type="PANTHER" id="PTHR12604">
    <property type="entry name" value="KU AUTOANTIGEN DNA HELICASE"/>
    <property type="match status" value="1"/>
</dbReference>
<dbReference type="GO" id="GO:0003690">
    <property type="term" value="F:double-stranded DNA binding"/>
    <property type="evidence" value="ECO:0007669"/>
    <property type="project" value="TreeGrafter"/>
</dbReference>
<gene>
    <name evidence="5" type="primary">LOC129336507</name>
</gene>
<dbReference type="KEGG" id="emc:129336507"/>
<dbReference type="InterPro" id="IPR036361">
    <property type="entry name" value="SAP_dom_sf"/>
</dbReference>
<organism evidence="4 5">
    <name type="scientific">Eublepharis macularius</name>
    <name type="common">Leopard gecko</name>
    <name type="synonym">Cyrtodactylus macularius</name>
    <dbReference type="NCBI Taxonomy" id="481883"/>
    <lineage>
        <taxon>Eukaryota</taxon>
        <taxon>Metazoa</taxon>
        <taxon>Chordata</taxon>
        <taxon>Craniata</taxon>
        <taxon>Vertebrata</taxon>
        <taxon>Euteleostomi</taxon>
        <taxon>Lepidosauria</taxon>
        <taxon>Squamata</taxon>
        <taxon>Bifurcata</taxon>
        <taxon>Gekkota</taxon>
        <taxon>Eublepharidae</taxon>
        <taxon>Eublepharinae</taxon>
        <taxon>Eublepharis</taxon>
    </lineage>
</organism>
<feature type="domain" description="SAP" evidence="3">
    <location>
        <begin position="174"/>
        <end position="208"/>
    </location>
</feature>
<dbReference type="GO" id="GO:0042162">
    <property type="term" value="F:telomeric DNA binding"/>
    <property type="evidence" value="ECO:0007669"/>
    <property type="project" value="InterPro"/>
</dbReference>
<dbReference type="AlphaFoldDB" id="A0AA97L8J1"/>
<dbReference type="Pfam" id="PF03730">
    <property type="entry name" value="Ku_C"/>
    <property type="match status" value="1"/>
</dbReference>
<sequence length="211" mass="23981">MGPYTGCSKYTLWLLHCPCCYSISGTLTCFHLLFLPYADDKWKIDFTEKVSANQEQVDKMKEIVQKLQFKYRSDSFENPALQQHYMNLEALALDLLEPEKAEDLTVPKTEGQATNYRIGNLVEEFKQLVYPPGYHPEGKAPKRKQGGGSEQLEKKAKIEISEEELKNHVQKGTLGKLIVSLLKDVCKIYGLKGGGKEQELLDAVNEHFSNH</sequence>
<evidence type="ECO:0000256" key="2">
    <source>
        <dbReference type="SAM" id="Phobius"/>
    </source>
</evidence>
<dbReference type="RefSeq" id="XP_054845611.1">
    <property type="nucleotide sequence ID" value="XM_054989636.1"/>
</dbReference>
<dbReference type="GeneID" id="129336507"/>
<dbReference type="PANTHER" id="PTHR12604:SF2">
    <property type="entry name" value="X-RAY REPAIR CROSS-COMPLEMENTING PROTEIN 6"/>
    <property type="match status" value="1"/>
</dbReference>
<dbReference type="Proteomes" id="UP001190640">
    <property type="component" value="Chromosome 10"/>
</dbReference>
<dbReference type="GO" id="GO:0003684">
    <property type="term" value="F:damaged DNA binding"/>
    <property type="evidence" value="ECO:0007669"/>
    <property type="project" value="InterPro"/>
</dbReference>
<evidence type="ECO:0000256" key="1">
    <source>
        <dbReference type="SAM" id="MobiDB-lite"/>
    </source>
</evidence>
<keyword evidence="2" id="KW-1133">Transmembrane helix</keyword>
<dbReference type="InterPro" id="IPR005160">
    <property type="entry name" value="Ku_C"/>
</dbReference>
<reference evidence="5" key="1">
    <citation type="submission" date="2025-08" db="UniProtKB">
        <authorList>
            <consortium name="RefSeq"/>
        </authorList>
    </citation>
    <scope>IDENTIFICATION</scope>
    <source>
        <tissue evidence="5">Blood</tissue>
    </source>
</reference>
<evidence type="ECO:0000313" key="5">
    <source>
        <dbReference type="RefSeq" id="XP_054845611.1"/>
    </source>
</evidence>
<dbReference type="InterPro" id="IPR016194">
    <property type="entry name" value="SPOC-like_C_dom_sf"/>
</dbReference>
<evidence type="ECO:0000259" key="3">
    <source>
        <dbReference type="PROSITE" id="PS50800"/>
    </source>
</evidence>
<dbReference type="SUPFAM" id="SSF100939">
    <property type="entry name" value="SPOC domain-like"/>
    <property type="match status" value="1"/>
</dbReference>
<accession>A0AA97L8J1</accession>
<dbReference type="PROSITE" id="PS50800">
    <property type="entry name" value="SAP"/>
    <property type="match status" value="1"/>
</dbReference>
<feature type="transmembrane region" description="Helical" evidence="2">
    <location>
        <begin position="12"/>
        <end position="35"/>
    </location>
</feature>
<dbReference type="FunFam" id="1.10.720.30:FF:000007">
    <property type="entry name" value="X-ray repair cross complementing 6"/>
    <property type="match status" value="1"/>
</dbReference>
<dbReference type="Gene3D" id="1.10.1600.10">
    <property type="match status" value="1"/>
</dbReference>
<keyword evidence="2" id="KW-0472">Membrane</keyword>
<keyword evidence="2" id="KW-0812">Transmembrane</keyword>
<feature type="region of interest" description="Disordered" evidence="1">
    <location>
        <begin position="133"/>
        <end position="154"/>
    </location>
</feature>
<dbReference type="InterPro" id="IPR006165">
    <property type="entry name" value="Ku70"/>
</dbReference>
<dbReference type="InterPro" id="IPR003034">
    <property type="entry name" value="SAP_dom"/>
</dbReference>
<dbReference type="SUPFAM" id="SSF68906">
    <property type="entry name" value="SAP domain"/>
    <property type="match status" value="1"/>
</dbReference>
<protein>
    <submittedName>
        <fullName evidence="5">X-ray repair cross-complementing protein 5-like</fullName>
    </submittedName>
</protein>
<dbReference type="GO" id="GO:0006303">
    <property type="term" value="P:double-strand break repair via nonhomologous end joining"/>
    <property type="evidence" value="ECO:0007669"/>
    <property type="project" value="InterPro"/>
</dbReference>
<evidence type="ECO:0000313" key="4">
    <source>
        <dbReference type="Proteomes" id="UP001190640"/>
    </source>
</evidence>
<dbReference type="Gene3D" id="1.10.720.30">
    <property type="entry name" value="SAP domain"/>
    <property type="match status" value="1"/>
</dbReference>
<dbReference type="NCBIfam" id="TIGR00578">
    <property type="entry name" value="ku70"/>
    <property type="match status" value="1"/>
</dbReference>
<dbReference type="GO" id="GO:0043564">
    <property type="term" value="C:Ku70:Ku80 complex"/>
    <property type="evidence" value="ECO:0007669"/>
    <property type="project" value="InterPro"/>
</dbReference>
<proteinExistence type="predicted"/>
<name>A0AA97L8J1_EUBMA</name>
<dbReference type="GO" id="GO:0000723">
    <property type="term" value="P:telomere maintenance"/>
    <property type="evidence" value="ECO:0007669"/>
    <property type="project" value="InterPro"/>
</dbReference>
<dbReference type="GO" id="GO:0003678">
    <property type="term" value="F:DNA helicase activity"/>
    <property type="evidence" value="ECO:0007669"/>
    <property type="project" value="InterPro"/>
</dbReference>